<dbReference type="STRING" id="1163408.UU9_12488"/>
<evidence type="ECO:0000313" key="1">
    <source>
        <dbReference type="EMBL" id="EIL88567.1"/>
    </source>
</evidence>
<reference evidence="1 2" key="1">
    <citation type="journal article" date="2012" name="J. Bacteriol.">
        <title>Genome sequences for six rhodanobacter strains, isolated from soils and the terrestrial subsurface, with variable denitrification capabilities.</title>
        <authorList>
            <person name="Kostka J.E."/>
            <person name="Green S.J."/>
            <person name="Rishishwar L."/>
            <person name="Prakash O."/>
            <person name="Katz L.S."/>
            <person name="Marino-Ramirez L."/>
            <person name="Jordan I.K."/>
            <person name="Munk C."/>
            <person name="Ivanova N."/>
            <person name="Mikhailova N."/>
            <person name="Watson D.B."/>
            <person name="Brown S.D."/>
            <person name="Palumbo A.V."/>
            <person name="Brooks S.C."/>
        </authorList>
    </citation>
    <scope>NUCLEOTIDE SEQUENCE [LARGE SCALE GENOMIC DNA]</scope>
    <source>
        <strain evidence="2">Jip2T</strain>
    </source>
</reference>
<organism evidence="1 2">
    <name type="scientific">Rhodanobacter fulvus Jip2</name>
    <dbReference type="NCBI Taxonomy" id="1163408"/>
    <lineage>
        <taxon>Bacteria</taxon>
        <taxon>Pseudomonadati</taxon>
        <taxon>Pseudomonadota</taxon>
        <taxon>Gammaproteobacteria</taxon>
        <taxon>Lysobacterales</taxon>
        <taxon>Rhodanobacteraceae</taxon>
        <taxon>Rhodanobacter</taxon>
    </lineage>
</organism>
<name>I4VMX6_9GAMM</name>
<gene>
    <name evidence="1" type="ORF">UU9_12488</name>
</gene>
<evidence type="ECO:0000313" key="2">
    <source>
        <dbReference type="Proteomes" id="UP000004210"/>
    </source>
</evidence>
<keyword evidence="1" id="KW-0378">Hydrolase</keyword>
<protein>
    <submittedName>
        <fullName evidence="1">Putative bifunctional 3,4-dihydroxy-2-butanone 4-phosphate synthase/GTP cyclohydrolase II</fullName>
    </submittedName>
</protein>
<accession>I4VMX6</accession>
<dbReference type="GO" id="GO:0016787">
    <property type="term" value="F:hydrolase activity"/>
    <property type="evidence" value="ECO:0007669"/>
    <property type="project" value="UniProtKB-KW"/>
</dbReference>
<keyword evidence="2" id="KW-1185">Reference proteome</keyword>
<proteinExistence type="predicted"/>
<dbReference type="Proteomes" id="UP000004210">
    <property type="component" value="Unassembled WGS sequence"/>
</dbReference>
<sequence length="161" mass="17829">MVDDTDMVVEGRRRLLREWINSRYAGVQAAFIQETGINQGELSGLLKTKSFGERRARKLEEQAGMPRFYLDRARDDATTPDTEVGALQRQIESLTVVLASLVAITAKHRPLEAEEIARLIRENQSLDLAHHDLAADILDLIGPAKAGSAKPAVRARKRSAS</sequence>
<dbReference type="AlphaFoldDB" id="I4VMX6"/>
<dbReference type="EMBL" id="AJXU01000051">
    <property type="protein sequence ID" value="EIL88567.1"/>
    <property type="molecule type" value="Genomic_DNA"/>
</dbReference>
<comment type="caution">
    <text evidence="1">The sequence shown here is derived from an EMBL/GenBank/DDBJ whole genome shotgun (WGS) entry which is preliminary data.</text>
</comment>